<sequence length="34" mass="4108">FYEKIGAEQMSEWTVHRLSKTEMEKLSKHIKDVK</sequence>
<feature type="non-terminal residue" evidence="1">
    <location>
        <position position="1"/>
    </location>
</feature>
<gene>
    <name evidence="1" type="ORF">NT03LS_3011</name>
</gene>
<keyword evidence="1" id="KW-0808">Transferase</keyword>
<name>E3ZTW9_LISSE</name>
<accession>E3ZTW9</accession>
<dbReference type="GO" id="GO:0016740">
    <property type="term" value="F:transferase activity"/>
    <property type="evidence" value="ECO:0007669"/>
    <property type="project" value="UniProtKB-KW"/>
</dbReference>
<dbReference type="EMBL" id="ADXJ01001006">
    <property type="protein sequence ID" value="EFR98929.1"/>
    <property type="molecule type" value="Genomic_DNA"/>
</dbReference>
<reference evidence="1" key="1">
    <citation type="journal article" date="2010" name="Microbiol. Resour. Announc.">
        <title>Comparative genomics of the bacterial genus Listeria: Genome evolution is characterized by limited gene acquisition and limited gene loss.</title>
        <authorList>
            <person name="den Bakker H.C."/>
            <person name="Cummings C.A."/>
            <person name="Ferreira V."/>
            <person name="Vatta P."/>
            <person name="Orsi R.H."/>
            <person name="Degoricija L."/>
            <person name="Barker M."/>
            <person name="Petrauskene O."/>
            <person name="Furtado M.R."/>
            <person name="Wiedmann M."/>
        </authorList>
    </citation>
    <scope>NUCLEOTIDE SEQUENCE [LARGE SCALE GENOMIC DNA]</scope>
    <source>
        <strain evidence="1">FSL N1-067</strain>
    </source>
</reference>
<evidence type="ECO:0000313" key="1">
    <source>
        <dbReference type="EMBL" id="EFR98929.1"/>
    </source>
</evidence>
<protein>
    <submittedName>
        <fullName evidence="1">Diamine acetyltransferase 1</fullName>
    </submittedName>
</protein>
<dbReference type="AlphaFoldDB" id="E3ZTW9"/>
<organism evidence="1">
    <name type="scientific">Listeria seeligeri FSL N1-067</name>
    <dbReference type="NCBI Taxonomy" id="702453"/>
    <lineage>
        <taxon>Bacteria</taxon>
        <taxon>Bacillati</taxon>
        <taxon>Bacillota</taxon>
        <taxon>Bacilli</taxon>
        <taxon>Bacillales</taxon>
        <taxon>Listeriaceae</taxon>
        <taxon>Listeria</taxon>
    </lineage>
</organism>
<dbReference type="Proteomes" id="UP000004302">
    <property type="component" value="Chromosome"/>
</dbReference>
<dbReference type="HOGENOM" id="CLU_3370036_0_0_9"/>
<proteinExistence type="predicted"/>
<comment type="caution">
    <text evidence="1">The sequence shown here is derived from an EMBL/GenBank/DDBJ whole genome shotgun (WGS) entry which is preliminary data.</text>
</comment>